<dbReference type="AlphaFoldDB" id="A0A173VGA0"/>
<organism evidence="5 6">
    <name type="scientific">Roseburia intestinalis</name>
    <dbReference type="NCBI Taxonomy" id="166486"/>
    <lineage>
        <taxon>Bacteria</taxon>
        <taxon>Bacillati</taxon>
        <taxon>Bacillota</taxon>
        <taxon>Clostridia</taxon>
        <taxon>Lachnospirales</taxon>
        <taxon>Lachnospiraceae</taxon>
        <taxon>Roseburia</taxon>
    </lineage>
</organism>
<name>A0A173VGA0_9FIRM</name>
<dbReference type="PANTHER" id="PTHR38445">
    <property type="entry name" value="HTH-TYPE TRANSCRIPTIONAL REPRESSOR YTRA"/>
    <property type="match status" value="1"/>
</dbReference>
<keyword evidence="2" id="KW-0238">DNA-binding</keyword>
<dbReference type="PANTHER" id="PTHR38445:SF7">
    <property type="entry name" value="GNTR-FAMILY TRANSCRIPTIONAL REGULATOR"/>
    <property type="match status" value="1"/>
</dbReference>
<evidence type="ECO:0000259" key="4">
    <source>
        <dbReference type="PROSITE" id="PS50949"/>
    </source>
</evidence>
<dbReference type="InterPro" id="IPR036390">
    <property type="entry name" value="WH_DNA-bd_sf"/>
</dbReference>
<dbReference type="Gene3D" id="1.10.10.10">
    <property type="entry name" value="Winged helix-like DNA-binding domain superfamily/Winged helix DNA-binding domain"/>
    <property type="match status" value="1"/>
</dbReference>
<dbReference type="SUPFAM" id="SSF46785">
    <property type="entry name" value="Winged helix' DNA-binding domain"/>
    <property type="match status" value="1"/>
</dbReference>
<dbReference type="GeneID" id="75080879"/>
<keyword evidence="1" id="KW-0805">Transcription regulation</keyword>
<dbReference type="OrthoDB" id="9801546at2"/>
<proteinExistence type="predicted"/>
<protein>
    <submittedName>
        <fullName evidence="5">HTH-type transcriptional repressor yvoA</fullName>
    </submittedName>
</protein>
<evidence type="ECO:0000313" key="6">
    <source>
        <dbReference type="Proteomes" id="UP000095350"/>
    </source>
</evidence>
<dbReference type="RefSeq" id="WP_002578893.1">
    <property type="nucleotide sequence ID" value="NZ_CABIYH010000024.1"/>
</dbReference>
<dbReference type="PaxDb" id="166486-ERS852572_02930"/>
<gene>
    <name evidence="5" type="primary">yvoA_3</name>
    <name evidence="5" type="ORF">ERS852572_02930</name>
</gene>
<dbReference type="PROSITE" id="PS50949">
    <property type="entry name" value="HTH_GNTR"/>
    <property type="match status" value="1"/>
</dbReference>
<dbReference type="InterPro" id="IPR036388">
    <property type="entry name" value="WH-like_DNA-bd_sf"/>
</dbReference>
<feature type="domain" description="HTH gntR-type" evidence="4">
    <location>
        <begin position="11"/>
        <end position="79"/>
    </location>
</feature>
<evidence type="ECO:0000256" key="1">
    <source>
        <dbReference type="ARBA" id="ARBA00023015"/>
    </source>
</evidence>
<evidence type="ECO:0000256" key="2">
    <source>
        <dbReference type="ARBA" id="ARBA00023125"/>
    </source>
</evidence>
<keyword evidence="3" id="KW-0804">Transcription</keyword>
<dbReference type="Proteomes" id="UP000095350">
    <property type="component" value="Unassembled WGS sequence"/>
</dbReference>
<dbReference type="GO" id="GO:0003677">
    <property type="term" value="F:DNA binding"/>
    <property type="evidence" value="ECO:0007669"/>
    <property type="project" value="UniProtKB-KW"/>
</dbReference>
<evidence type="ECO:0000256" key="3">
    <source>
        <dbReference type="ARBA" id="ARBA00023163"/>
    </source>
</evidence>
<accession>A0A173VGA0</accession>
<sequence length="127" mass="14046">MKLIISNVSGVPIYEQIKQQIKAAILSGELQAEETLPSLRTLAKDLKISVLTVTKAYTELEQEGFVKNVQGRGCFVMGSGSELIKEQLICKVENNLTEAIKAARMANLSTEELHRLLDILTEVKTDD</sequence>
<reference evidence="5 6" key="1">
    <citation type="submission" date="2015-09" db="EMBL/GenBank/DDBJ databases">
        <authorList>
            <consortium name="Pathogen Informatics"/>
        </authorList>
    </citation>
    <scope>NUCLEOTIDE SEQUENCE [LARGE SCALE GENOMIC DNA]</scope>
    <source>
        <strain evidence="5 6">2789STDY5834960</strain>
    </source>
</reference>
<dbReference type="Pfam" id="PF00392">
    <property type="entry name" value="GntR"/>
    <property type="match status" value="1"/>
</dbReference>
<dbReference type="InterPro" id="IPR000524">
    <property type="entry name" value="Tscrpt_reg_HTH_GntR"/>
</dbReference>
<dbReference type="STRING" id="166486.ERS852572_02930"/>
<evidence type="ECO:0000313" key="5">
    <source>
        <dbReference type="EMBL" id="CUN25736.1"/>
    </source>
</evidence>
<dbReference type="SMART" id="SM00345">
    <property type="entry name" value="HTH_GNTR"/>
    <property type="match status" value="1"/>
</dbReference>
<dbReference type="EMBL" id="CYXZ01000024">
    <property type="protein sequence ID" value="CUN25736.1"/>
    <property type="molecule type" value="Genomic_DNA"/>
</dbReference>
<dbReference type="GO" id="GO:0003700">
    <property type="term" value="F:DNA-binding transcription factor activity"/>
    <property type="evidence" value="ECO:0007669"/>
    <property type="project" value="InterPro"/>
</dbReference>
<dbReference type="CDD" id="cd07377">
    <property type="entry name" value="WHTH_GntR"/>
    <property type="match status" value="1"/>
</dbReference>